<feature type="disulfide bond" evidence="8">
    <location>
        <begin position="476"/>
        <end position="503"/>
    </location>
</feature>
<keyword evidence="3" id="KW-0732">Signal</keyword>
<dbReference type="InterPro" id="IPR018378">
    <property type="entry name" value="C-type_lectin_CS"/>
</dbReference>
<evidence type="ECO:0000256" key="1">
    <source>
        <dbReference type="ARBA" id="ARBA00022659"/>
    </source>
</evidence>
<feature type="disulfide bond" evidence="8">
    <location>
        <begin position="854"/>
        <end position="881"/>
    </location>
</feature>
<feature type="disulfide bond" evidence="8">
    <location>
        <begin position="974"/>
        <end position="1001"/>
    </location>
</feature>
<dbReference type="Gene3D" id="2.60.120.260">
    <property type="entry name" value="Galactose-binding domain-like"/>
    <property type="match status" value="1"/>
</dbReference>
<dbReference type="SMART" id="SM00607">
    <property type="entry name" value="FTP"/>
    <property type="match status" value="1"/>
</dbReference>
<protein>
    <submittedName>
        <fullName evidence="9">Sushi</fullName>
    </submittedName>
</protein>
<dbReference type="Gene3D" id="2.10.70.10">
    <property type="entry name" value="Complement Module, domain 1"/>
    <property type="match status" value="11"/>
</dbReference>
<evidence type="ECO:0000256" key="4">
    <source>
        <dbReference type="ARBA" id="ARBA00022737"/>
    </source>
</evidence>
<dbReference type="PANTHER" id="PTHR46393">
    <property type="entry name" value="SUSHI DOMAIN-CONTAINING PROTEIN"/>
    <property type="match status" value="1"/>
</dbReference>
<evidence type="ECO:0000256" key="8">
    <source>
        <dbReference type="PROSITE-ProRule" id="PRU00302"/>
    </source>
</evidence>
<feature type="disulfide bond" evidence="8">
    <location>
        <begin position="67"/>
        <end position="94"/>
    </location>
</feature>
<dbReference type="Pfam" id="PF00059">
    <property type="entry name" value="Lectin_C"/>
    <property type="match status" value="1"/>
</dbReference>
<dbReference type="Gene3D" id="3.10.100.10">
    <property type="entry name" value="Mannose-Binding Protein A, subunit A"/>
    <property type="match status" value="1"/>
</dbReference>
<dbReference type="AlphaFoldDB" id="A0A0P5YTE3"/>
<proteinExistence type="predicted"/>
<organism evidence="9 10">
    <name type="scientific">Daphnia magna</name>
    <dbReference type="NCBI Taxonomy" id="35525"/>
    <lineage>
        <taxon>Eukaryota</taxon>
        <taxon>Metazoa</taxon>
        <taxon>Ecdysozoa</taxon>
        <taxon>Arthropoda</taxon>
        <taxon>Crustacea</taxon>
        <taxon>Branchiopoda</taxon>
        <taxon>Diplostraca</taxon>
        <taxon>Cladocera</taxon>
        <taxon>Anomopoda</taxon>
        <taxon>Daphniidae</taxon>
        <taxon>Daphnia</taxon>
    </lineage>
</organism>
<dbReference type="SMART" id="SM00034">
    <property type="entry name" value="CLECT"/>
    <property type="match status" value="1"/>
</dbReference>
<evidence type="ECO:0000256" key="6">
    <source>
        <dbReference type="ARBA" id="ARBA00023157"/>
    </source>
</evidence>
<dbReference type="PROSITE" id="PS50041">
    <property type="entry name" value="C_TYPE_LECTIN_2"/>
    <property type="match status" value="1"/>
</dbReference>
<dbReference type="EMBL" id="LRGB01000512">
    <property type="protein sequence ID" value="KZS18805.1"/>
    <property type="molecule type" value="Genomic_DNA"/>
</dbReference>
<comment type="caution">
    <text evidence="9">The sequence shown here is derived from an EMBL/GenBank/DDBJ whole genome shotgun (WGS) entry which is preliminary data.</text>
</comment>
<feature type="disulfide bond" evidence="8">
    <location>
        <begin position="794"/>
        <end position="821"/>
    </location>
</feature>
<dbReference type="InterPro" id="IPR016187">
    <property type="entry name" value="CTDL_fold"/>
</dbReference>
<dbReference type="OrthoDB" id="6352088at2759"/>
<dbReference type="InterPro" id="IPR008979">
    <property type="entry name" value="Galactose-bd-like_sf"/>
</dbReference>
<keyword evidence="2" id="KW-0479">Metal-binding</keyword>
<evidence type="ECO:0000256" key="7">
    <source>
        <dbReference type="ARBA" id="ARBA00023180"/>
    </source>
</evidence>
<name>A0A0P5YTE3_9CRUS</name>
<sequence length="1191" mass="129453">MTHYTNRQRLTLLLTLGWIAIIPVTGGLQCGPPPAPLNAKMVLGGSNQISDDPNQLHDTTASVTYVCDPGYELIGNPTISCGSDGRWQGDVPICATNVALRKSANQSSTARGGSALNAIDGDRSTFHDVGGTGGRCAETSKEASPWWMADLMRPTAVNAVRVTTRTCCDYKLHDLEIRVGNNTAPQRNPLCDWFPGSVGDAETKLFQCAKVLIGQFVFVQMVGAESSLSLCEVEVFSAGADIPRESCTDSAALDKVVAFNRTCYDLQLNEGNTFAKARGSCLKQRGDLWNNVARSTLELITRELERKKHTMKSPMIWVGAQKEASFTSRTWRWVTGNVVERPPWGREQPNNYNGEQNCVVLDGGRDWLWNDVGCNLDQIYWICKFPPLSCGHPDRRVNSTVVGKNYTMGASVEYRCPTGSVTLGPTTRSCQPNGLWSDESPTCKHVDCGPLKGIKDGELIIVDGRTTFGANVKYTCAENYTLVGASKRVCATEGNWEPEEPKCLYGRCPELPPFERGAITVTGLKADDTATYSCQLGHKLVGTKVLTCRLGGIWSASPPICQFVDCGSPPEPEHGSVWLVNGTTTFSSQAMYTCGSDYRLQGRNTRLCQEDGSWSSSMPSCKLIECEEPDIPPGSYVTGTDFTIHREIRYYCEKGHLMSGDSRRKCLRSGSWSDSAPTCTYIDCGALTEIANGQILYINGTSHLDSEVVYDCVQNYRLEGSLSSRVCGEDGKWSGVAPQCREIRCPMPERPDGVVLSISSSDRLRAVTLLRNSDRGESSSSSTFRIGSNVIYKCERGFRLDGKNTRTCDESGQWTGEVAVCTFVDCGSPEETAHGTVSLPGNTTYLSSYAQYACETNYKLEGFERRMCLENGSWSGSPPNCKEITCAAPAAADDSGVLVTVTSSTVGSLAVYSCHEGRRLVGQSSRKCLLSGLWEGSQPDCEWVDCNQPEEVENGRVFLVNGTTIFGSVAEYHCLPSFQRSGHFSRKCGADGRWAGLIPLCIEEGKAIPPLQDNGLDSLSAGRQSNGSGVWIGVGAGIVLVLFVVIALFYCKVKRGSWIWDAPNVKQNGSAGNNKKQAVTMVPPNIPLPPTPQTHFSSPVGHQSPIYSHNHQMQTLPVSLNGNSLYASTNDIYEQLPGENHHMYDLTYEDTASTRKNRAIQPIPASNSSPPPSPLPGVTVNGVTVNGFVMA</sequence>
<dbReference type="SUPFAM" id="SSF49785">
    <property type="entry name" value="Galactose-binding domain-like"/>
    <property type="match status" value="1"/>
</dbReference>
<feature type="disulfide bond" evidence="8">
    <location>
        <begin position="652"/>
        <end position="679"/>
    </location>
</feature>
<dbReference type="SMART" id="SM00032">
    <property type="entry name" value="CCP"/>
    <property type="match status" value="11"/>
</dbReference>
<keyword evidence="10" id="KW-1185">Reference proteome</keyword>
<keyword evidence="7" id="KW-0325">Glycoprotein</keyword>
<dbReference type="SUPFAM" id="SSF57535">
    <property type="entry name" value="Complement control module/SCR domain"/>
    <property type="match status" value="11"/>
</dbReference>
<evidence type="ECO:0000313" key="9">
    <source>
        <dbReference type="EMBL" id="KZS18805.1"/>
    </source>
</evidence>
<dbReference type="InterPro" id="IPR001304">
    <property type="entry name" value="C-type_lectin-like"/>
</dbReference>
<evidence type="ECO:0000256" key="3">
    <source>
        <dbReference type="ARBA" id="ARBA00022729"/>
    </source>
</evidence>
<evidence type="ECO:0000256" key="5">
    <source>
        <dbReference type="ARBA" id="ARBA00022837"/>
    </source>
</evidence>
<dbReference type="PANTHER" id="PTHR46393:SF7">
    <property type="entry name" value="COMPLEMENT C2"/>
    <property type="match status" value="1"/>
</dbReference>
<evidence type="ECO:0000256" key="2">
    <source>
        <dbReference type="ARBA" id="ARBA00022723"/>
    </source>
</evidence>
<comment type="caution">
    <text evidence="8">Lacks conserved residue(s) required for the propagation of feature annotation.</text>
</comment>
<dbReference type="GO" id="GO:0046872">
    <property type="term" value="F:metal ion binding"/>
    <property type="evidence" value="ECO:0007669"/>
    <property type="project" value="UniProtKB-KW"/>
</dbReference>
<dbReference type="STRING" id="35525.A0A0P5YTE3"/>
<reference evidence="9 10" key="1">
    <citation type="submission" date="2016-03" db="EMBL/GenBank/DDBJ databases">
        <title>EvidentialGene: Evidence-directed Construction of Genes on Genomes.</title>
        <authorList>
            <person name="Gilbert D.G."/>
            <person name="Choi J.-H."/>
            <person name="Mockaitis K."/>
            <person name="Colbourne J."/>
            <person name="Pfrender M."/>
        </authorList>
    </citation>
    <scope>NUCLEOTIDE SEQUENCE [LARGE SCALE GENOMIC DNA]</scope>
    <source>
        <strain evidence="9 10">Xinb3</strain>
        <tissue evidence="9">Complete organism</tissue>
    </source>
</reference>
<dbReference type="Pfam" id="PF00084">
    <property type="entry name" value="Sushi"/>
    <property type="match status" value="11"/>
</dbReference>
<dbReference type="Proteomes" id="UP000076858">
    <property type="component" value="Unassembled WGS sequence"/>
</dbReference>
<dbReference type="SUPFAM" id="SSF56436">
    <property type="entry name" value="C-type lectin-like"/>
    <property type="match status" value="1"/>
</dbReference>
<feature type="disulfide bond" evidence="8">
    <location>
        <begin position="594"/>
        <end position="621"/>
    </location>
</feature>
<feature type="disulfide bond" evidence="8">
    <location>
        <begin position="534"/>
        <end position="561"/>
    </location>
</feature>
<dbReference type="Pfam" id="PF22633">
    <property type="entry name" value="F5_F8_type_C_2"/>
    <property type="match status" value="1"/>
</dbReference>
<keyword evidence="6 8" id="KW-1015">Disulfide bond</keyword>
<dbReference type="PROSITE" id="PS50923">
    <property type="entry name" value="SUSHI"/>
    <property type="match status" value="11"/>
</dbReference>
<dbReference type="InterPro" id="IPR035976">
    <property type="entry name" value="Sushi/SCR/CCP_sf"/>
</dbReference>
<dbReference type="PROSITE" id="PS00615">
    <property type="entry name" value="C_TYPE_LECTIN_1"/>
    <property type="match status" value="1"/>
</dbReference>
<feature type="disulfide bond" evidence="8">
    <location>
        <begin position="914"/>
        <end position="941"/>
    </location>
</feature>
<feature type="disulfide bond" evidence="8">
    <location>
        <begin position="416"/>
        <end position="443"/>
    </location>
</feature>
<evidence type="ECO:0000313" key="10">
    <source>
        <dbReference type="Proteomes" id="UP000076858"/>
    </source>
</evidence>
<feature type="disulfide bond" evidence="8">
    <location>
        <begin position="684"/>
        <end position="727"/>
    </location>
</feature>
<dbReference type="CDD" id="cd00033">
    <property type="entry name" value="CCP"/>
    <property type="match status" value="11"/>
</dbReference>
<dbReference type="InterPro" id="IPR000436">
    <property type="entry name" value="Sushi_SCR_CCP_dom"/>
</dbReference>
<gene>
    <name evidence="9" type="ORF">APZ42_015379</name>
</gene>
<keyword evidence="1 8" id="KW-0768">Sushi</keyword>
<keyword evidence="4" id="KW-0677">Repeat</keyword>
<dbReference type="InterPro" id="IPR006585">
    <property type="entry name" value="FTP1"/>
</dbReference>
<keyword evidence="5" id="KW-0106">Calcium</keyword>
<dbReference type="InterPro" id="IPR016186">
    <property type="entry name" value="C-type_lectin-like/link_sf"/>
</dbReference>
<accession>A0A0P5YTE3</accession>